<evidence type="ECO:0000259" key="2">
    <source>
        <dbReference type="Pfam" id="PF01243"/>
    </source>
</evidence>
<dbReference type="Pfam" id="PF01243">
    <property type="entry name" value="PNPOx_N"/>
    <property type="match status" value="1"/>
</dbReference>
<feature type="domain" description="Pyridoxamine 5'-phosphate oxidase N-terminal" evidence="2">
    <location>
        <begin position="7"/>
        <end position="125"/>
    </location>
</feature>
<dbReference type="PANTHER" id="PTHR35176:SF6">
    <property type="entry name" value="HEME OXYGENASE HI_0854-RELATED"/>
    <property type="match status" value="1"/>
</dbReference>
<dbReference type="OrthoDB" id="162914at2"/>
<dbReference type="Proteomes" id="UP000248806">
    <property type="component" value="Unassembled WGS sequence"/>
</dbReference>
<dbReference type="SUPFAM" id="SSF50475">
    <property type="entry name" value="FMN-binding split barrel"/>
    <property type="match status" value="1"/>
</dbReference>
<accession>A0A326U3U3</accession>
<evidence type="ECO:0000256" key="1">
    <source>
        <dbReference type="ARBA" id="ARBA00023002"/>
    </source>
</evidence>
<dbReference type="InterPro" id="IPR052019">
    <property type="entry name" value="F420H2_bilvrd_red/Heme_oxyg"/>
</dbReference>
<dbReference type="InterPro" id="IPR019920">
    <property type="entry name" value="F420-binding_dom_put"/>
</dbReference>
<dbReference type="NCBIfam" id="TIGR03618">
    <property type="entry name" value="Rv1155_F420"/>
    <property type="match status" value="1"/>
</dbReference>
<gene>
    <name evidence="3" type="ORF">EI42_03871</name>
</gene>
<reference evidence="3 4" key="1">
    <citation type="submission" date="2018-06" db="EMBL/GenBank/DDBJ databases">
        <title>Genomic Encyclopedia of Archaeal and Bacterial Type Strains, Phase II (KMG-II): from individual species to whole genera.</title>
        <authorList>
            <person name="Goeker M."/>
        </authorList>
    </citation>
    <scope>NUCLEOTIDE SEQUENCE [LARGE SCALE GENOMIC DNA]</scope>
    <source>
        <strain evidence="3 4">ATCC BAA-1881</strain>
    </source>
</reference>
<dbReference type="InterPro" id="IPR011576">
    <property type="entry name" value="Pyridox_Oxase_N"/>
</dbReference>
<evidence type="ECO:0000313" key="4">
    <source>
        <dbReference type="Proteomes" id="UP000248806"/>
    </source>
</evidence>
<organism evidence="3 4">
    <name type="scientific">Thermosporothrix hazakensis</name>
    <dbReference type="NCBI Taxonomy" id="644383"/>
    <lineage>
        <taxon>Bacteria</taxon>
        <taxon>Bacillati</taxon>
        <taxon>Chloroflexota</taxon>
        <taxon>Ktedonobacteria</taxon>
        <taxon>Ktedonobacterales</taxon>
        <taxon>Thermosporotrichaceae</taxon>
        <taxon>Thermosporothrix</taxon>
    </lineage>
</organism>
<dbReference type="AlphaFoldDB" id="A0A326U3U3"/>
<dbReference type="PANTHER" id="PTHR35176">
    <property type="entry name" value="HEME OXYGENASE HI_0854-RELATED"/>
    <property type="match status" value="1"/>
</dbReference>
<keyword evidence="4" id="KW-1185">Reference proteome</keyword>
<proteinExistence type="predicted"/>
<dbReference type="GO" id="GO:0005829">
    <property type="term" value="C:cytosol"/>
    <property type="evidence" value="ECO:0007669"/>
    <property type="project" value="TreeGrafter"/>
</dbReference>
<protein>
    <recommendedName>
        <fullName evidence="2">Pyridoxamine 5'-phosphate oxidase N-terminal domain-containing protein</fullName>
    </recommendedName>
</protein>
<dbReference type="InterPro" id="IPR012349">
    <property type="entry name" value="Split_barrel_FMN-bd"/>
</dbReference>
<sequence>MIDINNPKVQKILNSKALAHLATLGPDGAPQSSPMWFLWDGEYIKFTHTKDRKKYANIKRDPRVAISINDLDNPYIHAEFRGVVERIEEDPDASLFNELAERYGMPWRNPGDPRVVLYVRVQHITGQNLK</sequence>
<evidence type="ECO:0000313" key="3">
    <source>
        <dbReference type="EMBL" id="PZW26291.1"/>
    </source>
</evidence>
<name>A0A326U3U3_THEHA</name>
<dbReference type="GO" id="GO:0070967">
    <property type="term" value="F:coenzyme F420 binding"/>
    <property type="evidence" value="ECO:0007669"/>
    <property type="project" value="TreeGrafter"/>
</dbReference>
<dbReference type="RefSeq" id="WP_111324223.1">
    <property type="nucleotide sequence ID" value="NZ_BIFX01000001.1"/>
</dbReference>
<comment type="caution">
    <text evidence="3">The sequence shown here is derived from an EMBL/GenBank/DDBJ whole genome shotgun (WGS) entry which is preliminary data.</text>
</comment>
<dbReference type="EMBL" id="QKUF01000015">
    <property type="protein sequence ID" value="PZW26291.1"/>
    <property type="molecule type" value="Genomic_DNA"/>
</dbReference>
<dbReference type="GO" id="GO:0016627">
    <property type="term" value="F:oxidoreductase activity, acting on the CH-CH group of donors"/>
    <property type="evidence" value="ECO:0007669"/>
    <property type="project" value="TreeGrafter"/>
</dbReference>
<keyword evidence="1" id="KW-0560">Oxidoreductase</keyword>
<dbReference type="Gene3D" id="2.30.110.10">
    <property type="entry name" value="Electron Transport, Fmn-binding Protein, Chain A"/>
    <property type="match status" value="1"/>
</dbReference>